<proteinExistence type="predicted"/>
<accession>A0A2J6SH20</accession>
<dbReference type="FunCoup" id="A0A2J6SH20">
    <property type="interactions" value="45"/>
</dbReference>
<gene>
    <name evidence="3" type="ORF">K444DRAFT_622296</name>
</gene>
<dbReference type="PANTHER" id="PTHR43625:SF78">
    <property type="entry name" value="PYRIDOXAL REDUCTASE-RELATED"/>
    <property type="match status" value="1"/>
</dbReference>
<keyword evidence="1" id="KW-0560">Oxidoreductase</keyword>
<dbReference type="InterPro" id="IPR036812">
    <property type="entry name" value="NAD(P)_OxRdtase_dom_sf"/>
</dbReference>
<dbReference type="PANTHER" id="PTHR43625">
    <property type="entry name" value="AFLATOXIN B1 ALDEHYDE REDUCTASE"/>
    <property type="match status" value="1"/>
</dbReference>
<dbReference type="CDD" id="cd19077">
    <property type="entry name" value="AKR_AKR8A1-2"/>
    <property type="match status" value="1"/>
</dbReference>
<protein>
    <submittedName>
        <fullName evidence="3">Aldo/keto reductase</fullName>
    </submittedName>
</protein>
<reference evidence="3 4" key="1">
    <citation type="submission" date="2016-04" db="EMBL/GenBank/DDBJ databases">
        <title>A degradative enzymes factory behind the ericoid mycorrhizal symbiosis.</title>
        <authorList>
            <consortium name="DOE Joint Genome Institute"/>
            <person name="Martino E."/>
            <person name="Morin E."/>
            <person name="Grelet G."/>
            <person name="Kuo A."/>
            <person name="Kohler A."/>
            <person name="Daghino S."/>
            <person name="Barry K."/>
            <person name="Choi C."/>
            <person name="Cichocki N."/>
            <person name="Clum A."/>
            <person name="Copeland A."/>
            <person name="Hainaut M."/>
            <person name="Haridas S."/>
            <person name="Labutti K."/>
            <person name="Lindquist E."/>
            <person name="Lipzen A."/>
            <person name="Khouja H.-R."/>
            <person name="Murat C."/>
            <person name="Ohm R."/>
            <person name="Olson A."/>
            <person name="Spatafora J."/>
            <person name="Veneault-Fourrey C."/>
            <person name="Henrissat B."/>
            <person name="Grigoriev I."/>
            <person name="Martin F."/>
            <person name="Perotto S."/>
        </authorList>
    </citation>
    <scope>NUCLEOTIDE SEQUENCE [LARGE SCALE GENOMIC DNA]</scope>
    <source>
        <strain evidence="3 4">E</strain>
    </source>
</reference>
<sequence length="328" mass="35657">MALESTTMLVDKPVGRTGFGLLRLNAGPSTEEAIPVMKAALEAGCNLWSGAEYYGTPEYNSLHLVHSYFTKYPEDAEKVVLSIKGGYRNRFPDGSAEYIRQSVDNCNSILAGTKSIDIFMLARVDKSVPIETSLGALNELVKESKIGAIGLSEVGAEKIERACRVATIAAVELEVSLMATDIFHNGVSQLCAKHNVVIIAYGVLGRGQLMFQSANDIPSAPFLRGFPRFQSEAMEANMKLILALRKVAERKGSTMAQLCIGWIKAMSKRGDTAELIPIPGSTTVACAKENGANVELSEKDIQEIDGILNQYKVVGERYPPQMSSTWEE</sequence>
<keyword evidence="4" id="KW-1185">Reference proteome</keyword>
<feature type="domain" description="NADP-dependent oxidoreductase" evidence="2">
    <location>
        <begin position="18"/>
        <end position="308"/>
    </location>
</feature>
<dbReference type="SUPFAM" id="SSF51430">
    <property type="entry name" value="NAD(P)-linked oxidoreductase"/>
    <property type="match status" value="1"/>
</dbReference>
<dbReference type="InterPro" id="IPR023210">
    <property type="entry name" value="NADP_OxRdtase_dom"/>
</dbReference>
<evidence type="ECO:0000313" key="4">
    <source>
        <dbReference type="Proteomes" id="UP000235371"/>
    </source>
</evidence>
<dbReference type="Proteomes" id="UP000235371">
    <property type="component" value="Unassembled WGS sequence"/>
</dbReference>
<dbReference type="InterPro" id="IPR050791">
    <property type="entry name" value="Aldo-Keto_reductase"/>
</dbReference>
<organism evidence="3 4">
    <name type="scientific">Hyaloscypha bicolor E</name>
    <dbReference type="NCBI Taxonomy" id="1095630"/>
    <lineage>
        <taxon>Eukaryota</taxon>
        <taxon>Fungi</taxon>
        <taxon>Dikarya</taxon>
        <taxon>Ascomycota</taxon>
        <taxon>Pezizomycotina</taxon>
        <taxon>Leotiomycetes</taxon>
        <taxon>Helotiales</taxon>
        <taxon>Hyaloscyphaceae</taxon>
        <taxon>Hyaloscypha</taxon>
        <taxon>Hyaloscypha bicolor</taxon>
    </lineage>
</organism>
<dbReference type="STRING" id="1095630.A0A2J6SH20"/>
<dbReference type="OrthoDB" id="37537at2759"/>
<dbReference type="InParanoid" id="A0A2J6SH20"/>
<dbReference type="EMBL" id="KZ613914">
    <property type="protein sequence ID" value="PMD50072.1"/>
    <property type="molecule type" value="Genomic_DNA"/>
</dbReference>
<dbReference type="RefSeq" id="XP_024726976.1">
    <property type="nucleotide sequence ID" value="XM_024882070.1"/>
</dbReference>
<dbReference type="AlphaFoldDB" id="A0A2J6SH20"/>
<dbReference type="GO" id="GO:0005737">
    <property type="term" value="C:cytoplasm"/>
    <property type="evidence" value="ECO:0007669"/>
    <property type="project" value="TreeGrafter"/>
</dbReference>
<dbReference type="GeneID" id="36590147"/>
<evidence type="ECO:0000313" key="3">
    <source>
        <dbReference type="EMBL" id="PMD50072.1"/>
    </source>
</evidence>
<evidence type="ECO:0000259" key="2">
    <source>
        <dbReference type="Pfam" id="PF00248"/>
    </source>
</evidence>
<name>A0A2J6SH20_9HELO</name>
<dbReference type="GO" id="GO:0016491">
    <property type="term" value="F:oxidoreductase activity"/>
    <property type="evidence" value="ECO:0007669"/>
    <property type="project" value="UniProtKB-KW"/>
</dbReference>
<dbReference type="Gene3D" id="3.20.20.100">
    <property type="entry name" value="NADP-dependent oxidoreductase domain"/>
    <property type="match status" value="1"/>
</dbReference>
<evidence type="ECO:0000256" key="1">
    <source>
        <dbReference type="ARBA" id="ARBA00023002"/>
    </source>
</evidence>
<dbReference type="Pfam" id="PF00248">
    <property type="entry name" value="Aldo_ket_red"/>
    <property type="match status" value="1"/>
</dbReference>